<keyword evidence="9" id="KW-1185">Reference proteome</keyword>
<dbReference type="NCBIfam" id="TIGR03860">
    <property type="entry name" value="FMN_nitrolo"/>
    <property type="match status" value="1"/>
</dbReference>
<dbReference type="InterPro" id="IPR051260">
    <property type="entry name" value="Diverse_substr_monoxygenases"/>
</dbReference>
<proteinExistence type="inferred from homology"/>
<evidence type="ECO:0000256" key="6">
    <source>
        <dbReference type="PIRSR" id="PIRSR000337-1"/>
    </source>
</evidence>
<feature type="domain" description="Luciferase-like" evidence="7">
    <location>
        <begin position="22"/>
        <end position="372"/>
    </location>
</feature>
<comment type="similarity">
    <text evidence="5">Belongs to the NtaA/SnaA/DszA monooxygenase family.</text>
</comment>
<evidence type="ECO:0000313" key="9">
    <source>
        <dbReference type="Proteomes" id="UP000198688"/>
    </source>
</evidence>
<accession>A0A1H2A8P0</accession>
<dbReference type="InterPro" id="IPR036661">
    <property type="entry name" value="Luciferase-like_sf"/>
</dbReference>
<gene>
    <name evidence="8" type="ORF">SAMN04489716_3728</name>
</gene>
<dbReference type="GO" id="GO:0016705">
    <property type="term" value="F:oxidoreductase activity, acting on paired donors, with incorporation or reduction of molecular oxygen"/>
    <property type="evidence" value="ECO:0007669"/>
    <property type="project" value="InterPro"/>
</dbReference>
<protein>
    <submittedName>
        <fullName evidence="8">FMN-dependent oxidoreductase, nitrilotriacetate monooxygenase family</fullName>
    </submittedName>
</protein>
<dbReference type="InterPro" id="IPR016215">
    <property type="entry name" value="NTA_MOA"/>
</dbReference>
<dbReference type="RefSeq" id="WP_092545798.1">
    <property type="nucleotide sequence ID" value="NZ_BOMJ01000059.1"/>
</dbReference>
<dbReference type="EMBL" id="LT629758">
    <property type="protein sequence ID" value="SDT42351.1"/>
    <property type="molecule type" value="Genomic_DNA"/>
</dbReference>
<dbReference type="Pfam" id="PF00296">
    <property type="entry name" value="Bac_luciferase"/>
    <property type="match status" value="1"/>
</dbReference>
<feature type="binding site" evidence="6">
    <location>
        <position position="200"/>
    </location>
    <ligand>
        <name>FMN</name>
        <dbReference type="ChEBI" id="CHEBI:58210"/>
    </ligand>
</feature>
<evidence type="ECO:0000256" key="5">
    <source>
        <dbReference type="ARBA" id="ARBA00033748"/>
    </source>
</evidence>
<evidence type="ECO:0000256" key="1">
    <source>
        <dbReference type="ARBA" id="ARBA00022630"/>
    </source>
</evidence>
<dbReference type="PIRSF" id="PIRSF000337">
    <property type="entry name" value="NTA_MOA"/>
    <property type="match status" value="1"/>
</dbReference>
<dbReference type="Proteomes" id="UP000198688">
    <property type="component" value="Chromosome I"/>
</dbReference>
<reference evidence="8 9" key="1">
    <citation type="submission" date="2016-10" db="EMBL/GenBank/DDBJ databases">
        <authorList>
            <person name="de Groot N.N."/>
        </authorList>
    </citation>
    <scope>NUCLEOTIDE SEQUENCE [LARGE SCALE GENOMIC DNA]</scope>
    <source>
        <strain evidence="8 9">DSM 43941</strain>
    </source>
</reference>
<dbReference type="Gene3D" id="3.20.20.30">
    <property type="entry name" value="Luciferase-like domain"/>
    <property type="match status" value="1"/>
</dbReference>
<evidence type="ECO:0000259" key="7">
    <source>
        <dbReference type="Pfam" id="PF00296"/>
    </source>
</evidence>
<dbReference type="InterPro" id="IPR011251">
    <property type="entry name" value="Luciferase-like_dom"/>
</dbReference>
<keyword evidence="2 6" id="KW-0288">FMN</keyword>
<dbReference type="PANTHER" id="PTHR30011">
    <property type="entry name" value="ALKANESULFONATE MONOOXYGENASE-RELATED"/>
    <property type="match status" value="1"/>
</dbReference>
<dbReference type="GO" id="GO:0004497">
    <property type="term" value="F:monooxygenase activity"/>
    <property type="evidence" value="ECO:0007669"/>
    <property type="project" value="UniProtKB-KW"/>
</dbReference>
<dbReference type="SUPFAM" id="SSF51679">
    <property type="entry name" value="Bacterial luciferase-like"/>
    <property type="match status" value="1"/>
</dbReference>
<feature type="binding site" evidence="6">
    <location>
        <position position="144"/>
    </location>
    <ligand>
        <name>FMN</name>
        <dbReference type="ChEBI" id="CHEBI:58210"/>
    </ligand>
</feature>
<keyword evidence="1 6" id="KW-0285">Flavoprotein</keyword>
<dbReference type="OrthoDB" id="4437611at2"/>
<dbReference type="CDD" id="cd01095">
    <property type="entry name" value="Nitrilotriacetate_monoxgenase"/>
    <property type="match status" value="1"/>
</dbReference>
<feature type="binding site" evidence="6">
    <location>
        <position position="148"/>
    </location>
    <ligand>
        <name>FMN</name>
        <dbReference type="ChEBI" id="CHEBI:58210"/>
    </ligand>
</feature>
<organism evidence="8 9">
    <name type="scientific">Actinoplanes derwentensis</name>
    <dbReference type="NCBI Taxonomy" id="113562"/>
    <lineage>
        <taxon>Bacteria</taxon>
        <taxon>Bacillati</taxon>
        <taxon>Actinomycetota</taxon>
        <taxon>Actinomycetes</taxon>
        <taxon>Micromonosporales</taxon>
        <taxon>Micromonosporaceae</taxon>
        <taxon>Actinoplanes</taxon>
    </lineage>
</organism>
<feature type="binding site" evidence="6">
    <location>
        <position position="94"/>
    </location>
    <ligand>
        <name>FMN</name>
        <dbReference type="ChEBI" id="CHEBI:58210"/>
    </ligand>
</feature>
<evidence type="ECO:0000313" key="8">
    <source>
        <dbReference type="EMBL" id="SDT42351.1"/>
    </source>
</evidence>
<evidence type="ECO:0000256" key="3">
    <source>
        <dbReference type="ARBA" id="ARBA00023002"/>
    </source>
</evidence>
<keyword evidence="4 8" id="KW-0503">Monooxygenase</keyword>
<dbReference type="STRING" id="113562.SAMN04489716_3728"/>
<dbReference type="PANTHER" id="PTHR30011:SF16">
    <property type="entry name" value="C2H2 FINGER DOMAIN TRANSCRIPTION FACTOR (EUROFUNG)-RELATED"/>
    <property type="match status" value="1"/>
</dbReference>
<sequence>MPKQIILAAHFPGVNNTTVWSDPRAGSQIDFDSFVYLAKTAERGLFDFFFLAEGLRLREQRGLIHDLDVVGRPDTLTVLTALAAVTTRLGLAGTLNATWHEPYELARQLATLDHLSNGRAAWNVVTSPGAFFGENFRRGGFLDHADRYVRAAEFIQTARALWDTDGGDFAITNSQFDIKGRFGVPRSPQGHPVILQAGDSDSGRELAAQHSDAIFSRHHRIDDARLFYRDIKDRLARYGRAESDLKIIPGVSYVLGDSDADAQEKAHYIRRQQVSPQTAILLLEQLWNTDLSGYDAEGPLPEIDPVLDEDDTIIKGRAGMYPDRLKTADEWRARAEAKSLSIRDLIIEVTGRQNFIGTADRVAEQLDEYVQTDACDGFILVSHLTPAGLDDFVDQVVPLLQERGVFRTEYSGGTLRDNLGLKGR</sequence>
<dbReference type="AlphaFoldDB" id="A0A1H2A8P0"/>
<evidence type="ECO:0000256" key="2">
    <source>
        <dbReference type="ARBA" id="ARBA00022643"/>
    </source>
</evidence>
<name>A0A1H2A8P0_9ACTN</name>
<evidence type="ECO:0000256" key="4">
    <source>
        <dbReference type="ARBA" id="ARBA00023033"/>
    </source>
</evidence>
<keyword evidence="3" id="KW-0560">Oxidoreductase</keyword>